<dbReference type="Gene3D" id="3.30.1240.10">
    <property type="match status" value="1"/>
</dbReference>
<dbReference type="RefSeq" id="WP_074731448.1">
    <property type="nucleotide sequence ID" value="NZ_FNYK01000010.1"/>
</dbReference>
<dbReference type="PANTHER" id="PTHR10000">
    <property type="entry name" value="PHOSPHOSERINE PHOSPHATASE"/>
    <property type="match status" value="1"/>
</dbReference>
<reference evidence="2" key="1">
    <citation type="submission" date="2016-10" db="EMBL/GenBank/DDBJ databases">
        <authorList>
            <person name="Varghese N."/>
        </authorList>
    </citation>
    <scope>NUCLEOTIDE SEQUENCE [LARGE SCALE GENOMIC DNA]</scope>
    <source>
        <strain evidence="2">DSM 20406</strain>
    </source>
</reference>
<keyword evidence="2" id="KW-1185">Reference proteome</keyword>
<dbReference type="Proteomes" id="UP000183028">
    <property type="component" value="Unassembled WGS sequence"/>
</dbReference>
<dbReference type="OrthoDB" id="9810101at2"/>
<accession>A0A1H6S298</accession>
<dbReference type="eggNOG" id="COG0561">
    <property type="taxonomic scope" value="Bacteria"/>
</dbReference>
<dbReference type="GO" id="GO:0016791">
    <property type="term" value="F:phosphatase activity"/>
    <property type="evidence" value="ECO:0007669"/>
    <property type="project" value="TreeGrafter"/>
</dbReference>
<evidence type="ECO:0000313" key="1">
    <source>
        <dbReference type="EMBL" id="SEI57865.1"/>
    </source>
</evidence>
<dbReference type="Pfam" id="PF08282">
    <property type="entry name" value="Hydrolase_3"/>
    <property type="match status" value="1"/>
</dbReference>
<dbReference type="InterPro" id="IPR023214">
    <property type="entry name" value="HAD_sf"/>
</dbReference>
<dbReference type="NCBIfam" id="TIGR01484">
    <property type="entry name" value="HAD-SF-IIB"/>
    <property type="match status" value="1"/>
</dbReference>
<dbReference type="InterPro" id="IPR006379">
    <property type="entry name" value="HAD-SF_hydro_IIB"/>
</dbReference>
<sequence length="287" mass="32922">MKVLFYDADGTVMTKNKIPDRTYEAFRLLKANGILTVLSTGRSLPSIRSTPLEDLGLTNCITAAGGCVIINNQIVSHDYLTEEQRDEITDYFDQYHVPYNIECNDGLYTRIGEKERQLKRMPITLKEAGSLSEVERNKNRRSRFFKQLKEVESFKGMHANKIHWYEDKRMYDDGMITKSIEDIQKHFSSRYNVNPLSFNGNKGGGEINDKAITKKKGVEMIMKHFHIDPNDAYAIGDGYNDLQMLENVNHAIAMGNAPKEVKRVCSYVTDSIDEDGFYNAMKHFHLI</sequence>
<dbReference type="PANTHER" id="PTHR10000:SF25">
    <property type="entry name" value="PHOSPHATASE YKRA-RELATED"/>
    <property type="match status" value="1"/>
</dbReference>
<dbReference type="InterPro" id="IPR036412">
    <property type="entry name" value="HAD-like_sf"/>
</dbReference>
<dbReference type="AlphaFoldDB" id="A0A1H6S298"/>
<dbReference type="EMBL" id="FNYK01000010">
    <property type="protein sequence ID" value="SEI57865.1"/>
    <property type="molecule type" value="Genomic_DNA"/>
</dbReference>
<protein>
    <submittedName>
        <fullName evidence="1">Haloacid dehalogenase-like hydrolase</fullName>
    </submittedName>
</protein>
<dbReference type="STRING" id="322505.SAMN04487836_10826"/>
<proteinExistence type="predicted"/>
<organism evidence="1 2">
    <name type="scientific">Sharpea azabuensis</name>
    <dbReference type="NCBI Taxonomy" id="322505"/>
    <lineage>
        <taxon>Bacteria</taxon>
        <taxon>Bacillati</taxon>
        <taxon>Bacillota</taxon>
        <taxon>Erysipelotrichia</taxon>
        <taxon>Erysipelotrichales</taxon>
        <taxon>Coprobacillaceae</taxon>
        <taxon>Sharpea</taxon>
    </lineage>
</organism>
<dbReference type="SUPFAM" id="SSF56784">
    <property type="entry name" value="HAD-like"/>
    <property type="match status" value="1"/>
</dbReference>
<dbReference type="GO" id="GO:0000287">
    <property type="term" value="F:magnesium ion binding"/>
    <property type="evidence" value="ECO:0007669"/>
    <property type="project" value="TreeGrafter"/>
</dbReference>
<dbReference type="GO" id="GO:0005829">
    <property type="term" value="C:cytosol"/>
    <property type="evidence" value="ECO:0007669"/>
    <property type="project" value="TreeGrafter"/>
</dbReference>
<evidence type="ECO:0000313" key="2">
    <source>
        <dbReference type="Proteomes" id="UP000183028"/>
    </source>
</evidence>
<dbReference type="Gene3D" id="3.40.50.1000">
    <property type="entry name" value="HAD superfamily/HAD-like"/>
    <property type="match status" value="1"/>
</dbReference>
<gene>
    <name evidence="1" type="ORF">SAMN04487834_101044</name>
</gene>
<name>A0A1H6S298_9FIRM</name>
<keyword evidence="1" id="KW-0378">Hydrolase</keyword>